<dbReference type="InterPro" id="IPR015943">
    <property type="entry name" value="WD40/YVTN_repeat-like_dom_sf"/>
</dbReference>
<dbReference type="SMART" id="SM00564">
    <property type="entry name" value="PQQ"/>
    <property type="match status" value="4"/>
</dbReference>
<dbReference type="EMBL" id="PDJK01000001">
    <property type="protein sequence ID" value="PFG56979.1"/>
    <property type="molecule type" value="Genomic_DNA"/>
</dbReference>
<dbReference type="PANTHER" id="PTHR34512">
    <property type="entry name" value="CELL SURFACE PROTEIN"/>
    <property type="match status" value="1"/>
</dbReference>
<feature type="transmembrane region" description="Helical" evidence="2">
    <location>
        <begin position="80"/>
        <end position="101"/>
    </location>
</feature>
<feature type="region of interest" description="Disordered" evidence="1">
    <location>
        <begin position="104"/>
        <end position="130"/>
    </location>
</feature>
<dbReference type="Proteomes" id="UP000243542">
    <property type="component" value="Unassembled WGS sequence"/>
</dbReference>
<proteinExistence type="predicted"/>
<dbReference type="PANTHER" id="PTHR34512:SF30">
    <property type="entry name" value="OUTER MEMBRANE PROTEIN ASSEMBLY FACTOR BAMB"/>
    <property type="match status" value="1"/>
</dbReference>
<feature type="compositionally biased region" description="Low complexity" evidence="1">
    <location>
        <begin position="114"/>
        <end position="130"/>
    </location>
</feature>
<keyword evidence="5" id="KW-1185">Reference proteome</keyword>
<evidence type="ECO:0000256" key="2">
    <source>
        <dbReference type="SAM" id="Phobius"/>
    </source>
</evidence>
<evidence type="ECO:0000313" key="5">
    <source>
        <dbReference type="Proteomes" id="UP000243542"/>
    </source>
</evidence>
<sequence>MKVPFTDSESVKGPFTDLRGLCRALHTDFADALRLRSVRKSFAPCSYGHADLCGLPGGEPIRTASEGTDAMGRNRQMRRVLATMTCLAAVITVGGCSGGSIPQPAQPGVGTGSGAPTTGPAAKTADPPTAFDRAAGVPMAVKGFSTNVAGNVTARFMTLRDRIAYIAAPTGLVAVDVLAGKQLWTTPVEGAPGDPNNQKGPFVNTTGPRPPVVTDKLAAAALPVEKPEQGSTPSYITLTVLAADATSGQKAWQADAKVSDDQYSGASNAVTKVVAITEKAVIATYDRDGGYPGATGDHITVALDPATGKTLWTRKAYSGASVHGDTLVGVDYTTVESYKVQALALDVATGQQKWNVESSRSLGFVSADPALVVIKQKNNEHGDSFLVFLDPATGAEKARLAGPKSVFGSAPDYGDCFYDEQSALICASDGVLTGYDAATAQKLWSLPDKATNRVAPDVTVAWHGLLYGDTRGGKPIALDAKTGKDVSTEVGVTPWWVSKYAAIGVSDGGEPMAYPVTK</sequence>
<dbReference type="InterPro" id="IPR018391">
    <property type="entry name" value="PQQ_b-propeller_rpt"/>
</dbReference>
<reference evidence="4 5" key="1">
    <citation type="submission" date="2017-10" db="EMBL/GenBank/DDBJ databases">
        <title>Sequencing the genomes of 1000 actinobacteria strains.</title>
        <authorList>
            <person name="Klenk H.-P."/>
        </authorList>
    </citation>
    <scope>NUCLEOTIDE SEQUENCE [LARGE SCALE GENOMIC DNA]</scope>
    <source>
        <strain evidence="4 5">DSM 46092</strain>
    </source>
</reference>
<dbReference type="InterPro" id="IPR011047">
    <property type="entry name" value="Quinoprotein_ADH-like_sf"/>
</dbReference>
<dbReference type="InterPro" id="IPR002372">
    <property type="entry name" value="PQQ_rpt_dom"/>
</dbReference>
<keyword evidence="2" id="KW-1133">Transmembrane helix</keyword>
<evidence type="ECO:0000313" key="4">
    <source>
        <dbReference type="EMBL" id="PFG56979.1"/>
    </source>
</evidence>
<dbReference type="Pfam" id="PF13360">
    <property type="entry name" value="PQQ_2"/>
    <property type="match status" value="1"/>
</dbReference>
<protein>
    <submittedName>
        <fullName evidence="4">Putative pyrroloquinoline-quinone binding quinoprotein</fullName>
    </submittedName>
</protein>
<organism evidence="4 5">
    <name type="scientific">Amycolatopsis sulphurea</name>
    <dbReference type="NCBI Taxonomy" id="76022"/>
    <lineage>
        <taxon>Bacteria</taxon>
        <taxon>Bacillati</taxon>
        <taxon>Actinomycetota</taxon>
        <taxon>Actinomycetes</taxon>
        <taxon>Pseudonocardiales</taxon>
        <taxon>Pseudonocardiaceae</taxon>
        <taxon>Amycolatopsis</taxon>
    </lineage>
</organism>
<keyword evidence="2" id="KW-0812">Transmembrane</keyword>
<comment type="caution">
    <text evidence="4">The sequence shown here is derived from an EMBL/GenBank/DDBJ whole genome shotgun (WGS) entry which is preliminary data.</text>
</comment>
<evidence type="ECO:0000259" key="3">
    <source>
        <dbReference type="Pfam" id="PF13360"/>
    </source>
</evidence>
<gene>
    <name evidence="4" type="ORF">ATK36_0524</name>
</gene>
<name>A0A2A9G2V1_9PSEU</name>
<keyword evidence="2" id="KW-0472">Membrane</keyword>
<feature type="domain" description="Pyrrolo-quinoline quinone repeat" evidence="3">
    <location>
        <begin position="239"/>
        <end position="397"/>
    </location>
</feature>
<dbReference type="Gene3D" id="2.130.10.10">
    <property type="entry name" value="YVTN repeat-like/Quinoprotein amine dehydrogenase"/>
    <property type="match status" value="2"/>
</dbReference>
<accession>A0A2A9G2V1</accession>
<dbReference type="SUPFAM" id="SSF50998">
    <property type="entry name" value="Quinoprotein alcohol dehydrogenase-like"/>
    <property type="match status" value="1"/>
</dbReference>
<evidence type="ECO:0000256" key="1">
    <source>
        <dbReference type="SAM" id="MobiDB-lite"/>
    </source>
</evidence>
<dbReference type="AlphaFoldDB" id="A0A2A9G2V1"/>